<evidence type="ECO:0000313" key="2">
    <source>
        <dbReference type="Proteomes" id="UP000095283"/>
    </source>
</evidence>
<evidence type="ECO:0000256" key="1">
    <source>
        <dbReference type="SAM" id="Phobius"/>
    </source>
</evidence>
<feature type="transmembrane region" description="Helical" evidence="1">
    <location>
        <begin position="129"/>
        <end position="150"/>
    </location>
</feature>
<dbReference type="InterPro" id="IPR036291">
    <property type="entry name" value="NAD(P)-bd_dom_sf"/>
</dbReference>
<keyword evidence="1" id="KW-0472">Membrane</keyword>
<name>A0A1I7WI61_HETBA</name>
<feature type="transmembrane region" description="Helical" evidence="1">
    <location>
        <begin position="29"/>
        <end position="48"/>
    </location>
</feature>
<organism evidence="2 3">
    <name type="scientific">Heterorhabditis bacteriophora</name>
    <name type="common">Entomopathogenic nematode worm</name>
    <dbReference type="NCBI Taxonomy" id="37862"/>
    <lineage>
        <taxon>Eukaryota</taxon>
        <taxon>Metazoa</taxon>
        <taxon>Ecdysozoa</taxon>
        <taxon>Nematoda</taxon>
        <taxon>Chromadorea</taxon>
        <taxon>Rhabditida</taxon>
        <taxon>Rhabditina</taxon>
        <taxon>Rhabditomorpha</taxon>
        <taxon>Strongyloidea</taxon>
        <taxon>Heterorhabditidae</taxon>
        <taxon>Heterorhabditis</taxon>
    </lineage>
</organism>
<dbReference type="Proteomes" id="UP000095283">
    <property type="component" value="Unplaced"/>
</dbReference>
<dbReference type="AlphaFoldDB" id="A0A1I7WI61"/>
<keyword evidence="1" id="KW-1133">Transmembrane helix</keyword>
<keyword evidence="2" id="KW-1185">Reference proteome</keyword>
<keyword evidence="1" id="KW-0812">Transmembrane</keyword>
<dbReference type="Gene3D" id="3.40.50.720">
    <property type="entry name" value="NAD(P)-binding Rossmann-like Domain"/>
    <property type="match status" value="1"/>
</dbReference>
<sequence>MERIFSTVEIYALWIYQFRGLVPNQFCSYWLWITTLVCIIAGILYRYFKNPYNYIDFDLEADLTGKVFAVTGASSGIGAEITRELYKRNAVVLMLVKEWKKGVKVTLTTSMITYINKEVAYIKKKDVKLVYCFVVNHFGFLRIVIVFWYFQHDSKVKNIGIHRIQKHIPLLWQGVSFRVKEARFALQYEDLEPLKSNYMH</sequence>
<accession>A0A1I7WI61</accession>
<evidence type="ECO:0000313" key="3">
    <source>
        <dbReference type="WBParaSite" id="Hba_04699"/>
    </source>
</evidence>
<proteinExistence type="predicted"/>
<protein>
    <submittedName>
        <fullName evidence="3">Estradiol 17-beta-dehydrogenase 12</fullName>
    </submittedName>
</protein>
<dbReference type="SUPFAM" id="SSF51735">
    <property type="entry name" value="NAD(P)-binding Rossmann-fold domains"/>
    <property type="match status" value="1"/>
</dbReference>
<dbReference type="WBParaSite" id="Hba_04699">
    <property type="protein sequence ID" value="Hba_04699"/>
    <property type="gene ID" value="Hba_04699"/>
</dbReference>
<reference evidence="3" key="1">
    <citation type="submission" date="2016-11" db="UniProtKB">
        <authorList>
            <consortium name="WormBaseParasite"/>
        </authorList>
    </citation>
    <scope>IDENTIFICATION</scope>
</reference>